<feature type="compositionally biased region" description="Low complexity" evidence="6">
    <location>
        <begin position="496"/>
        <end position="506"/>
    </location>
</feature>
<dbReference type="PROSITE" id="PS00107">
    <property type="entry name" value="PROTEIN_KINASE_ATP"/>
    <property type="match status" value="1"/>
</dbReference>
<dbReference type="InterPro" id="IPR017441">
    <property type="entry name" value="Protein_kinase_ATP_BS"/>
</dbReference>
<dbReference type="Gene3D" id="1.10.510.10">
    <property type="entry name" value="Transferase(Phosphotransferase) domain 1"/>
    <property type="match status" value="1"/>
</dbReference>
<gene>
    <name evidence="8" type="ORF">PSAL00342_LOCUS6756</name>
</gene>
<evidence type="ECO:0000313" key="8">
    <source>
        <dbReference type="EMBL" id="CAE0612857.1"/>
    </source>
</evidence>
<dbReference type="SMART" id="SM00220">
    <property type="entry name" value="S_TKc"/>
    <property type="match status" value="1"/>
</dbReference>
<dbReference type="SUPFAM" id="SSF56112">
    <property type="entry name" value="Protein kinase-like (PK-like)"/>
    <property type="match status" value="1"/>
</dbReference>
<evidence type="ECO:0000256" key="2">
    <source>
        <dbReference type="ARBA" id="ARBA00022741"/>
    </source>
</evidence>
<evidence type="ECO:0000256" key="1">
    <source>
        <dbReference type="ARBA" id="ARBA00022679"/>
    </source>
</evidence>
<dbReference type="AlphaFoldDB" id="A0A7S3UFU6"/>
<dbReference type="GO" id="GO:0004672">
    <property type="term" value="F:protein kinase activity"/>
    <property type="evidence" value="ECO:0007669"/>
    <property type="project" value="InterPro"/>
</dbReference>
<evidence type="ECO:0000259" key="7">
    <source>
        <dbReference type="PROSITE" id="PS50011"/>
    </source>
</evidence>
<feature type="compositionally biased region" description="Low complexity" evidence="6">
    <location>
        <begin position="521"/>
        <end position="532"/>
    </location>
</feature>
<dbReference type="InterPro" id="IPR000719">
    <property type="entry name" value="Prot_kinase_dom"/>
</dbReference>
<reference evidence="8" key="1">
    <citation type="submission" date="2021-01" db="EMBL/GenBank/DDBJ databases">
        <authorList>
            <person name="Corre E."/>
            <person name="Pelletier E."/>
            <person name="Niang G."/>
            <person name="Scheremetjew M."/>
            <person name="Finn R."/>
            <person name="Kale V."/>
            <person name="Holt S."/>
            <person name="Cochrane G."/>
            <person name="Meng A."/>
            <person name="Brown T."/>
            <person name="Cohen L."/>
        </authorList>
    </citation>
    <scope>NUCLEOTIDE SEQUENCE</scope>
    <source>
        <strain evidence="8">CCMP1897</strain>
    </source>
</reference>
<proteinExistence type="predicted"/>
<evidence type="ECO:0000256" key="6">
    <source>
        <dbReference type="SAM" id="MobiDB-lite"/>
    </source>
</evidence>
<dbReference type="PROSITE" id="PS50011">
    <property type="entry name" value="PROTEIN_KINASE_DOM"/>
    <property type="match status" value="1"/>
</dbReference>
<evidence type="ECO:0000256" key="5">
    <source>
        <dbReference type="PROSITE-ProRule" id="PRU10141"/>
    </source>
</evidence>
<protein>
    <recommendedName>
        <fullName evidence="7">Protein kinase domain-containing protein</fullName>
    </recommendedName>
</protein>
<feature type="binding site" evidence="5">
    <location>
        <position position="63"/>
    </location>
    <ligand>
        <name>ATP</name>
        <dbReference type="ChEBI" id="CHEBI:30616"/>
    </ligand>
</feature>
<dbReference type="PANTHER" id="PTHR24055">
    <property type="entry name" value="MITOGEN-ACTIVATED PROTEIN KINASE"/>
    <property type="match status" value="1"/>
</dbReference>
<dbReference type="Pfam" id="PF00069">
    <property type="entry name" value="Pkinase"/>
    <property type="match status" value="1"/>
</dbReference>
<dbReference type="Gene3D" id="3.30.200.20">
    <property type="entry name" value="Phosphorylase Kinase, domain 1"/>
    <property type="match status" value="1"/>
</dbReference>
<dbReference type="EMBL" id="HBIS01007732">
    <property type="protein sequence ID" value="CAE0612857.1"/>
    <property type="molecule type" value="Transcribed_RNA"/>
</dbReference>
<dbReference type="InterPro" id="IPR011009">
    <property type="entry name" value="Kinase-like_dom_sf"/>
</dbReference>
<dbReference type="InterPro" id="IPR008271">
    <property type="entry name" value="Ser/Thr_kinase_AS"/>
</dbReference>
<keyword evidence="3" id="KW-0418">Kinase</keyword>
<keyword evidence="2 5" id="KW-0547">Nucleotide-binding</keyword>
<keyword evidence="1" id="KW-0808">Transferase</keyword>
<keyword evidence="4 5" id="KW-0067">ATP-binding</keyword>
<evidence type="ECO:0000256" key="3">
    <source>
        <dbReference type="ARBA" id="ARBA00022777"/>
    </source>
</evidence>
<evidence type="ECO:0000256" key="4">
    <source>
        <dbReference type="ARBA" id="ARBA00022840"/>
    </source>
</evidence>
<sequence>MAARAAGEGGVRRLGEEEGAYCVGDSVWSVGSGYKLIRLVGSGSYGQVCLAKDGRDEALVAVKRIPNIFSSMLNAKRVLREVCILRRLSHHPNIIKLRDVFTKPGSGGKFTMVDGKLVSETLDVYLVTDYYSNGDLYSLRTMIEPQEAKIIFKQVLEGVQFLHSCGVWHRDLKSGNVLLGDGVAKICDFGLARSSGGGPMFAGLNDTKDEHEALANDRKSRTQNPEMKNFAMLTRTVCTPCYRAPEVVMIHGSYTDAIDSWGLGCIFFELLQRITRPYSQSLFQVPGGCDGRAATPSSDILYQEEHQVGARRAAELDVIFDVLGTPTWRCVDSIPSEKWRHYLNRIQGRPGTFDKLTESFDRCAVDLLRRLLVIDPSQRCMVEEALDHVYFEGLPKSELFPRVDNSLWGHDMPPPPRLPSGRDPNSPLVQTAANTTRPQDMWEINDPAEALEVLEAQLDLATEDTDGGKGRFRNLLVRECQAQQLKQRGYFFGEKPTWWPTSPSEQPSEESKEIQGDCAGSVHSPSAPVSSP</sequence>
<organism evidence="8">
    <name type="scientific">Picocystis salinarum</name>
    <dbReference type="NCBI Taxonomy" id="88271"/>
    <lineage>
        <taxon>Eukaryota</taxon>
        <taxon>Viridiplantae</taxon>
        <taxon>Chlorophyta</taxon>
        <taxon>Picocystophyceae</taxon>
        <taxon>Picocystales</taxon>
        <taxon>Picocystaceae</taxon>
        <taxon>Picocystis</taxon>
    </lineage>
</organism>
<feature type="region of interest" description="Disordered" evidence="6">
    <location>
        <begin position="493"/>
        <end position="532"/>
    </location>
</feature>
<dbReference type="InterPro" id="IPR050117">
    <property type="entry name" value="MAPK"/>
</dbReference>
<dbReference type="GO" id="GO:0005524">
    <property type="term" value="F:ATP binding"/>
    <property type="evidence" value="ECO:0007669"/>
    <property type="project" value="UniProtKB-UniRule"/>
</dbReference>
<name>A0A7S3UFU6_9CHLO</name>
<accession>A0A7S3UFU6</accession>
<feature type="domain" description="Protein kinase" evidence="7">
    <location>
        <begin position="34"/>
        <end position="391"/>
    </location>
</feature>
<dbReference type="PROSITE" id="PS00108">
    <property type="entry name" value="PROTEIN_KINASE_ST"/>
    <property type="match status" value="1"/>
</dbReference>